<gene>
    <name evidence="1" type="ORF">GCM10017579_44310</name>
</gene>
<dbReference type="InterPro" id="IPR036271">
    <property type="entry name" value="Tet_transcr_reg_TetR-rel_C_sf"/>
</dbReference>
<proteinExistence type="predicted"/>
<reference evidence="1" key="1">
    <citation type="journal article" date="2014" name="Int. J. Syst. Evol. Microbiol.">
        <title>Complete genome of a new Firmicutes species belonging to the dominant human colonic microbiota ('Ruminococcus bicirculans') reveals two chromosomes and a selective capacity to utilize plant glucans.</title>
        <authorList>
            <consortium name="NISC Comparative Sequencing Program"/>
            <person name="Wegmann U."/>
            <person name="Louis P."/>
            <person name="Goesmann A."/>
            <person name="Henrissat B."/>
            <person name="Duncan S.H."/>
            <person name="Flint H.J."/>
        </authorList>
    </citation>
    <scope>NUCLEOTIDE SEQUENCE</scope>
    <source>
        <strain evidence="1">VKM Ac-1246</strain>
    </source>
</reference>
<keyword evidence="2" id="KW-1185">Reference proteome</keyword>
<comment type="caution">
    <text evidence="1">The sequence shown here is derived from an EMBL/GenBank/DDBJ whole genome shotgun (WGS) entry which is preliminary data.</text>
</comment>
<dbReference type="EMBL" id="BSEL01000012">
    <property type="protein sequence ID" value="GLJ70395.1"/>
    <property type="molecule type" value="Genomic_DNA"/>
</dbReference>
<dbReference type="RefSeq" id="WP_189119653.1">
    <property type="nucleotide sequence ID" value="NZ_BMRK01000014.1"/>
</dbReference>
<organism evidence="1 2">
    <name type="scientific">Nocardioides luteus</name>
    <dbReference type="NCBI Taxonomy" id="1844"/>
    <lineage>
        <taxon>Bacteria</taxon>
        <taxon>Bacillati</taxon>
        <taxon>Actinomycetota</taxon>
        <taxon>Actinomycetes</taxon>
        <taxon>Propionibacteriales</taxon>
        <taxon>Nocardioidaceae</taxon>
        <taxon>Nocardioides</taxon>
    </lineage>
</organism>
<accession>A0ABQ5T3C6</accession>
<name>A0ABQ5T3C6_9ACTN</name>
<protein>
    <submittedName>
        <fullName evidence="1">Uncharacterized protein</fullName>
    </submittedName>
</protein>
<dbReference type="Proteomes" id="UP001142292">
    <property type="component" value="Unassembled WGS sequence"/>
</dbReference>
<evidence type="ECO:0000313" key="2">
    <source>
        <dbReference type="Proteomes" id="UP001142292"/>
    </source>
</evidence>
<dbReference type="SUPFAM" id="SSF48498">
    <property type="entry name" value="Tetracyclin repressor-like, C-terminal domain"/>
    <property type="match status" value="1"/>
</dbReference>
<reference evidence="1" key="2">
    <citation type="submission" date="2023-01" db="EMBL/GenBank/DDBJ databases">
        <authorList>
            <person name="Sun Q."/>
            <person name="Evtushenko L."/>
        </authorList>
    </citation>
    <scope>NUCLEOTIDE SEQUENCE</scope>
    <source>
        <strain evidence="1">VKM Ac-1246</strain>
    </source>
</reference>
<sequence>MLPYAAAGFAGIYWTQVAQRVNARGWDGYLAVSEDDLFFLRAWLGFEELARTNDDVGEAVRDLWHDVRFWFRCSIGRELTDVESGRLTVLLAGLWDRLASSDPIDADLAQHIWAGAYSALREEQSDGAAA</sequence>
<evidence type="ECO:0000313" key="1">
    <source>
        <dbReference type="EMBL" id="GLJ70395.1"/>
    </source>
</evidence>